<dbReference type="Pfam" id="PF09937">
    <property type="entry name" value="DUF2169"/>
    <property type="match status" value="1"/>
</dbReference>
<dbReference type="InterPro" id="IPR018683">
    <property type="entry name" value="DUF2169"/>
</dbReference>
<protein>
    <recommendedName>
        <fullName evidence="1">DUF2169 domain-containing protein</fullName>
    </recommendedName>
</protein>
<dbReference type="EMBL" id="JX684102">
    <property type="protein sequence ID" value="AGF93686.1"/>
    <property type="molecule type" value="Genomic_DNA"/>
</dbReference>
<feature type="domain" description="DUF2169" evidence="1">
    <location>
        <begin position="23"/>
        <end position="175"/>
    </location>
</feature>
<accession>M1P2N4</accession>
<name>M1P2N4_9ZZZZ</name>
<organism evidence="2">
    <name type="scientific">uncultured organism</name>
    <dbReference type="NCBI Taxonomy" id="155900"/>
    <lineage>
        <taxon>unclassified sequences</taxon>
        <taxon>environmental samples</taxon>
    </lineage>
</organism>
<reference evidence="2" key="1">
    <citation type="journal article" date="2013" name="Syst. Appl. Microbiol.">
        <title>New insights into the archaeal diversity of a hypersaline microbial mat obtained by a metagenomic approach.</title>
        <authorList>
            <person name="Lopez-Lopez A."/>
            <person name="Richter M."/>
            <person name="Pena A."/>
            <person name="Tamames J."/>
            <person name="Rossello-Mora R."/>
        </authorList>
    </citation>
    <scope>NUCLEOTIDE SEQUENCE</scope>
</reference>
<sequence length="177" mass="19771">MPIQFTTNNKTPYVAETRTLQDESVVTIVKATFNFSTQGEVYTAEEQRPLIYGDEYFGEPGESSIKYASDIVPEKKGTDIALIGHAYAPEKAGFYAETALRVGNIVKRVHVTGDRYWKWSSMGISRSRPLPFDKIPLVYERAFGGSDTLNKKSKKHGYCSENLVGTGYVAAKSKERI</sequence>
<evidence type="ECO:0000259" key="1">
    <source>
        <dbReference type="Pfam" id="PF09937"/>
    </source>
</evidence>
<proteinExistence type="predicted"/>
<evidence type="ECO:0000313" key="2">
    <source>
        <dbReference type="EMBL" id="AGF93686.1"/>
    </source>
</evidence>
<gene>
    <name evidence="2" type="ORF">FLSS-16_0027</name>
</gene>
<dbReference type="AlphaFoldDB" id="M1P2N4"/>